<dbReference type="STRING" id="1618478.UR68_C0002G0057"/>
<evidence type="ECO:0000313" key="3">
    <source>
        <dbReference type="EMBL" id="KKP73834.1"/>
    </source>
</evidence>
<dbReference type="Pfam" id="PF09992">
    <property type="entry name" value="NAGPA"/>
    <property type="match status" value="1"/>
</dbReference>
<dbReference type="AlphaFoldDB" id="A0A0G0BWX1"/>
<comment type="caution">
    <text evidence="3">The sequence shown here is derived from an EMBL/GenBank/DDBJ whole genome shotgun (WGS) entry which is preliminary data.</text>
</comment>
<name>A0A0G0BWX1_9BACT</name>
<keyword evidence="1" id="KW-1133">Transmembrane helix</keyword>
<dbReference type="PROSITE" id="PS51257">
    <property type="entry name" value="PROKAR_LIPOPROTEIN"/>
    <property type="match status" value="1"/>
</dbReference>
<feature type="transmembrane region" description="Helical" evidence="1">
    <location>
        <begin position="12"/>
        <end position="33"/>
    </location>
</feature>
<gene>
    <name evidence="3" type="ORF">UR68_C0002G0057</name>
</gene>
<feature type="domain" description="Phosphodiester glycosidase" evidence="2">
    <location>
        <begin position="187"/>
        <end position="355"/>
    </location>
</feature>
<evidence type="ECO:0000259" key="2">
    <source>
        <dbReference type="Pfam" id="PF09992"/>
    </source>
</evidence>
<dbReference type="EMBL" id="LBQC01000002">
    <property type="protein sequence ID" value="KKP73834.1"/>
    <property type="molecule type" value="Genomic_DNA"/>
</dbReference>
<reference evidence="3 4" key="1">
    <citation type="journal article" date="2015" name="Nature">
        <title>rRNA introns, odd ribosomes, and small enigmatic genomes across a large radiation of phyla.</title>
        <authorList>
            <person name="Brown C.T."/>
            <person name="Hug L.A."/>
            <person name="Thomas B.C."/>
            <person name="Sharon I."/>
            <person name="Castelle C.J."/>
            <person name="Singh A."/>
            <person name="Wilkins M.J."/>
            <person name="Williams K.H."/>
            <person name="Banfield J.F."/>
        </authorList>
    </citation>
    <scope>NUCLEOTIDE SEQUENCE [LARGE SCALE GENOMIC DNA]</scope>
</reference>
<keyword evidence="1" id="KW-0812">Transmembrane</keyword>
<accession>A0A0G0BWX1</accession>
<sequence>MPKKTQQKVLLAVRMLITLVLIGSACYVGFSYYKKTSSEISSLNQIKAKTEKTLNSIAYEKLLDLKVITKKTEKFDSAYADILTLLSKRNYSSAEADLITFEREITAEKQKILASFQIPANVPENNTPPGAGYSSQVVKSDVGDFLVGIVAADLNSTRVIVDTASDEDCKNDCPVLSLGDYVSRSGAFAGINGSYFCPADYPSCSDKKNSYDTLAMNKNKKYFNSDNNVYSTVPAVIFTGNSARFVAQSLEWGRDTSVDAVLAMQPLLVSGGNIVFNGDGEPKRGSKGNRSFVGASGSTAYIGVVFNATVAEAAHVIKTMGIQNALNLDNGGSTALWSGGYKAGPGRALPNALLFVGK</sequence>
<keyword evidence="1" id="KW-0472">Membrane</keyword>
<proteinExistence type="predicted"/>
<dbReference type="InterPro" id="IPR018711">
    <property type="entry name" value="NAGPA"/>
</dbReference>
<dbReference type="Proteomes" id="UP000034457">
    <property type="component" value="Unassembled WGS sequence"/>
</dbReference>
<organism evidence="3 4">
    <name type="scientific">Candidatus Roizmanbacteria bacterium GW2011_GWA2_35_19</name>
    <dbReference type="NCBI Taxonomy" id="1618478"/>
    <lineage>
        <taxon>Bacteria</taxon>
        <taxon>Candidatus Roizmaniibacteriota</taxon>
    </lineage>
</organism>
<protein>
    <recommendedName>
        <fullName evidence="2">Phosphodiester glycosidase domain-containing protein</fullName>
    </recommendedName>
</protein>
<evidence type="ECO:0000313" key="4">
    <source>
        <dbReference type="Proteomes" id="UP000034457"/>
    </source>
</evidence>
<evidence type="ECO:0000256" key="1">
    <source>
        <dbReference type="SAM" id="Phobius"/>
    </source>
</evidence>